<comment type="caution">
    <text evidence="6">The sequence shown here is derived from an EMBL/GenBank/DDBJ whole genome shotgun (WGS) entry which is preliminary data.</text>
</comment>
<keyword evidence="7" id="KW-1185">Reference proteome</keyword>
<dbReference type="InterPro" id="IPR036390">
    <property type="entry name" value="WH_DNA-bd_sf"/>
</dbReference>
<evidence type="ECO:0000256" key="4">
    <source>
        <dbReference type="ARBA" id="ARBA00023163"/>
    </source>
</evidence>
<evidence type="ECO:0000256" key="2">
    <source>
        <dbReference type="ARBA" id="ARBA00023015"/>
    </source>
</evidence>
<evidence type="ECO:0000313" key="6">
    <source>
        <dbReference type="EMBL" id="MEQ2424704.1"/>
    </source>
</evidence>
<organism evidence="6 7">
    <name type="scientific">Enterocloster hominis</name>
    <name type="common">ex Hitch et al. 2024</name>
    <dbReference type="NCBI Taxonomy" id="1917870"/>
    <lineage>
        <taxon>Bacteria</taxon>
        <taxon>Bacillati</taxon>
        <taxon>Bacillota</taxon>
        <taxon>Clostridia</taxon>
        <taxon>Lachnospirales</taxon>
        <taxon>Lachnospiraceae</taxon>
        <taxon>Enterocloster</taxon>
    </lineage>
</organism>
<gene>
    <name evidence="6" type="ORF">WMQ36_06940</name>
</gene>
<dbReference type="InterPro" id="IPR005119">
    <property type="entry name" value="LysR_subst-bd"/>
</dbReference>
<dbReference type="Gene3D" id="1.10.10.10">
    <property type="entry name" value="Winged helix-like DNA-binding domain superfamily/Winged helix DNA-binding domain"/>
    <property type="match status" value="1"/>
</dbReference>
<dbReference type="Pfam" id="PF00126">
    <property type="entry name" value="HTH_1"/>
    <property type="match status" value="1"/>
</dbReference>
<sequence length="311" mass="35627">MNFLSLEYFLVIAEEKNFSRAADKLFVSQQSLSEHVKKLEQELGTPLFKRGRSLTLTVAGECLVTGAQEILDAQSRMLQQIAFVTENRRKKITIAVSTFDVPPFLPELLARYKAKYPNYDAVVVKRQVSDIAYNMSGVDLYISFLPLNPNLENIILSQDHFVAIASKELFSQTYGKKWKKLEQELQSHEALSVIRDIPFILLYDKNGILSRDLDHIFKTYHITPRVGFQSENNELNAEMCACGMGVMLAPYDYCIRKFRLDSDEKRNQFGIYPIQTPGLDACIAISYEKGRHLNPAEKHFIELARQYLSNP</sequence>
<evidence type="ECO:0000256" key="3">
    <source>
        <dbReference type="ARBA" id="ARBA00023125"/>
    </source>
</evidence>
<comment type="similarity">
    <text evidence="1">Belongs to the LysR transcriptional regulatory family.</text>
</comment>
<dbReference type="Gene3D" id="3.40.190.290">
    <property type="match status" value="1"/>
</dbReference>
<dbReference type="SUPFAM" id="SSF53850">
    <property type="entry name" value="Periplasmic binding protein-like II"/>
    <property type="match status" value="1"/>
</dbReference>
<dbReference type="PANTHER" id="PTHR30126">
    <property type="entry name" value="HTH-TYPE TRANSCRIPTIONAL REGULATOR"/>
    <property type="match status" value="1"/>
</dbReference>
<reference evidence="6 7" key="1">
    <citation type="submission" date="2024-03" db="EMBL/GenBank/DDBJ databases">
        <title>Human intestinal bacterial collection.</title>
        <authorList>
            <person name="Pauvert C."/>
            <person name="Hitch T.C.A."/>
            <person name="Clavel T."/>
        </authorList>
    </citation>
    <scope>NUCLEOTIDE SEQUENCE [LARGE SCALE GENOMIC DNA]</scope>
    <source>
        <strain evidence="6 7">CLA-SR-H021</strain>
    </source>
</reference>
<dbReference type="PRINTS" id="PR00039">
    <property type="entry name" value="HTHLYSR"/>
</dbReference>
<dbReference type="PROSITE" id="PS50931">
    <property type="entry name" value="HTH_LYSR"/>
    <property type="match status" value="1"/>
</dbReference>
<name>A0ABV1D2V1_9FIRM</name>
<dbReference type="InterPro" id="IPR000847">
    <property type="entry name" value="LysR_HTH_N"/>
</dbReference>
<dbReference type="Proteomes" id="UP001454086">
    <property type="component" value="Unassembled WGS sequence"/>
</dbReference>
<proteinExistence type="inferred from homology"/>
<dbReference type="RefSeq" id="WP_025486577.1">
    <property type="nucleotide sequence ID" value="NZ_JAJFDX010000001.1"/>
</dbReference>
<dbReference type="EMBL" id="JBBMFM010000017">
    <property type="protein sequence ID" value="MEQ2424704.1"/>
    <property type="molecule type" value="Genomic_DNA"/>
</dbReference>
<dbReference type="InterPro" id="IPR036388">
    <property type="entry name" value="WH-like_DNA-bd_sf"/>
</dbReference>
<keyword evidence="3" id="KW-0238">DNA-binding</keyword>
<dbReference type="Pfam" id="PF03466">
    <property type="entry name" value="LysR_substrate"/>
    <property type="match status" value="1"/>
</dbReference>
<keyword evidence="2" id="KW-0805">Transcription regulation</keyword>
<protein>
    <submittedName>
        <fullName evidence="6">LysR family transcriptional regulator</fullName>
    </submittedName>
</protein>
<evidence type="ECO:0000313" key="7">
    <source>
        <dbReference type="Proteomes" id="UP001454086"/>
    </source>
</evidence>
<evidence type="ECO:0000256" key="1">
    <source>
        <dbReference type="ARBA" id="ARBA00009437"/>
    </source>
</evidence>
<evidence type="ECO:0000259" key="5">
    <source>
        <dbReference type="PROSITE" id="PS50931"/>
    </source>
</evidence>
<keyword evidence="4" id="KW-0804">Transcription</keyword>
<dbReference type="CDD" id="cd05466">
    <property type="entry name" value="PBP2_LTTR_substrate"/>
    <property type="match status" value="1"/>
</dbReference>
<feature type="domain" description="HTH lysR-type" evidence="5">
    <location>
        <begin position="1"/>
        <end position="57"/>
    </location>
</feature>
<dbReference type="SUPFAM" id="SSF46785">
    <property type="entry name" value="Winged helix' DNA-binding domain"/>
    <property type="match status" value="1"/>
</dbReference>
<accession>A0ABV1D2V1</accession>